<proteinExistence type="predicted"/>
<evidence type="ECO:0000313" key="2">
    <source>
        <dbReference type="Proteomes" id="UP001396334"/>
    </source>
</evidence>
<comment type="caution">
    <text evidence="1">The sequence shown here is derived from an EMBL/GenBank/DDBJ whole genome shotgun (WGS) entry which is preliminary data.</text>
</comment>
<reference evidence="1 2" key="1">
    <citation type="journal article" date="2024" name="G3 (Bethesda)">
        <title>Genome assembly of Hibiscus sabdariffa L. provides insights into metabolisms of medicinal natural products.</title>
        <authorList>
            <person name="Kim T."/>
        </authorList>
    </citation>
    <scope>NUCLEOTIDE SEQUENCE [LARGE SCALE GENOMIC DNA]</scope>
    <source>
        <strain evidence="1">TK-2024</strain>
        <tissue evidence="1">Old leaves</tissue>
    </source>
</reference>
<organism evidence="1 2">
    <name type="scientific">Hibiscus sabdariffa</name>
    <name type="common">roselle</name>
    <dbReference type="NCBI Taxonomy" id="183260"/>
    <lineage>
        <taxon>Eukaryota</taxon>
        <taxon>Viridiplantae</taxon>
        <taxon>Streptophyta</taxon>
        <taxon>Embryophyta</taxon>
        <taxon>Tracheophyta</taxon>
        <taxon>Spermatophyta</taxon>
        <taxon>Magnoliopsida</taxon>
        <taxon>eudicotyledons</taxon>
        <taxon>Gunneridae</taxon>
        <taxon>Pentapetalae</taxon>
        <taxon>rosids</taxon>
        <taxon>malvids</taxon>
        <taxon>Malvales</taxon>
        <taxon>Malvaceae</taxon>
        <taxon>Malvoideae</taxon>
        <taxon>Hibiscus</taxon>
    </lineage>
</organism>
<keyword evidence="2" id="KW-1185">Reference proteome</keyword>
<dbReference type="Proteomes" id="UP001396334">
    <property type="component" value="Unassembled WGS sequence"/>
</dbReference>
<accession>A0ABR2U7P0</accession>
<sequence>MIGKSKSLASGYKIDPGKVIGKAFQFTKKLIRHGEIENISATSTCVFFSHQSHSGARQLLVETTFDCCTRTALRYLLQKHMDQDEGKLPEKEKVEFPNIAILLNKQYVQSYLATSIKEEVITANNMEL</sequence>
<evidence type="ECO:0000313" key="1">
    <source>
        <dbReference type="EMBL" id="KAK9045546.1"/>
    </source>
</evidence>
<protein>
    <submittedName>
        <fullName evidence="1">Uncharacterized protein</fullName>
    </submittedName>
</protein>
<gene>
    <name evidence="1" type="ORF">V6N11_051456</name>
</gene>
<name>A0ABR2U7P0_9ROSI</name>
<dbReference type="EMBL" id="JBBPBN010000001">
    <property type="protein sequence ID" value="KAK9045546.1"/>
    <property type="molecule type" value="Genomic_DNA"/>
</dbReference>